<evidence type="ECO:0000256" key="2">
    <source>
        <dbReference type="SAM" id="SignalP"/>
    </source>
</evidence>
<dbReference type="KEGG" id="cts:Ctha_0896"/>
<dbReference type="HOGENOM" id="CLU_051331_0_0_10"/>
<keyword evidence="1" id="KW-0175">Coiled coil</keyword>
<dbReference type="eggNOG" id="COG3746">
    <property type="taxonomic scope" value="Bacteria"/>
</dbReference>
<accession>B3QWZ9</accession>
<organism evidence="3 4">
    <name type="scientific">Chloroherpeton thalassium (strain ATCC 35110 / GB-78)</name>
    <dbReference type="NCBI Taxonomy" id="517418"/>
    <lineage>
        <taxon>Bacteria</taxon>
        <taxon>Pseudomonadati</taxon>
        <taxon>Chlorobiota</taxon>
        <taxon>Chlorobiia</taxon>
        <taxon>Chlorobiales</taxon>
        <taxon>Chloroherpetonaceae</taxon>
        <taxon>Chloroherpeton</taxon>
    </lineage>
</organism>
<dbReference type="STRING" id="517418.Ctha_0896"/>
<dbReference type="AlphaFoldDB" id="B3QWZ9"/>
<dbReference type="EMBL" id="CP001100">
    <property type="protein sequence ID" value="ACF13363.1"/>
    <property type="molecule type" value="Genomic_DNA"/>
</dbReference>
<protein>
    <submittedName>
        <fullName evidence="3">Phosphate-selective porin O and P</fullName>
    </submittedName>
</protein>
<dbReference type="InterPro" id="IPR023614">
    <property type="entry name" value="Porin_dom_sf"/>
</dbReference>
<gene>
    <name evidence="3" type="ordered locus">Ctha_0896</name>
</gene>
<name>B3QWZ9_CHLT3</name>
<feature type="signal peptide" evidence="2">
    <location>
        <begin position="1"/>
        <end position="40"/>
    </location>
</feature>
<evidence type="ECO:0000256" key="1">
    <source>
        <dbReference type="SAM" id="Coils"/>
    </source>
</evidence>
<proteinExistence type="predicted"/>
<dbReference type="Gene3D" id="2.40.160.10">
    <property type="entry name" value="Porin"/>
    <property type="match status" value="1"/>
</dbReference>
<dbReference type="SUPFAM" id="SSF56935">
    <property type="entry name" value="Porins"/>
    <property type="match status" value="1"/>
</dbReference>
<evidence type="ECO:0000313" key="4">
    <source>
        <dbReference type="Proteomes" id="UP000001208"/>
    </source>
</evidence>
<sequence>MLSSVAFVQAKTTSKRMMKKIAILLFSALLLLSIKSNAQAQDATIAELQKQLDELKREVKRLDASYEEDNAFLDKLKKLKISGFIQSQYQVGESAGGFSTYAGGNFDEGTRDRFLVRRGRLRLDYSSSWSTYAFHIDVTQGGVVIKDVFLTVKEPWVKSFSLTAGSFKWPFGYQILYPAHQRPAPEWSRVFETILPAARDLGAMLTYSPESGCLSFLTVNAGLFNGTGNTTTENDRNKDFVGQIKFALPFKKQHFTVDGGVSLYAGKVTSNTRYIYDDVRNAQFSIDSSAGNIGKCFQRTYYGGDLQVYYEVPGLGQAALKGEFATGKQPSTGASAKFYKSTSSSDALYMRNFTGWCVDYIQNIGSKNQLVLRYDEFDPNTDADKNDIGAPGANFTAADIKYATVGLGWVYFWDECLKFTVYYDMVTNEKVNAAATGSLASYTKDIHDNVLTVRSQFKF</sequence>
<feature type="coiled-coil region" evidence="1">
    <location>
        <begin position="38"/>
        <end position="65"/>
    </location>
</feature>
<keyword evidence="2" id="KW-0732">Signal</keyword>
<dbReference type="RefSeq" id="WP_012499447.1">
    <property type="nucleotide sequence ID" value="NC_011026.1"/>
</dbReference>
<dbReference type="Proteomes" id="UP000001208">
    <property type="component" value="Chromosome"/>
</dbReference>
<reference evidence="3 4" key="1">
    <citation type="submission" date="2008-06" db="EMBL/GenBank/DDBJ databases">
        <title>Complete sequence of Chloroherpeton thalassium ATCC 35110.</title>
        <authorList>
            <consortium name="US DOE Joint Genome Institute"/>
            <person name="Lucas S."/>
            <person name="Copeland A."/>
            <person name="Lapidus A."/>
            <person name="Glavina del Rio T."/>
            <person name="Dalin E."/>
            <person name="Tice H."/>
            <person name="Bruce D."/>
            <person name="Goodwin L."/>
            <person name="Pitluck S."/>
            <person name="Schmutz J."/>
            <person name="Larimer F."/>
            <person name="Land M."/>
            <person name="Hauser L."/>
            <person name="Kyrpides N."/>
            <person name="Mikhailova N."/>
            <person name="Liu Z."/>
            <person name="Li T."/>
            <person name="Zhao F."/>
            <person name="Overmann J."/>
            <person name="Bryant D.A."/>
            <person name="Richardson P."/>
        </authorList>
    </citation>
    <scope>NUCLEOTIDE SEQUENCE [LARGE SCALE GENOMIC DNA]</scope>
    <source>
        <strain evidence="4">ATCC 35110 / GB-78</strain>
    </source>
</reference>
<keyword evidence="4" id="KW-1185">Reference proteome</keyword>
<evidence type="ECO:0000313" key="3">
    <source>
        <dbReference type="EMBL" id="ACF13363.1"/>
    </source>
</evidence>
<feature type="chain" id="PRO_5002797841" evidence="2">
    <location>
        <begin position="41"/>
        <end position="459"/>
    </location>
</feature>